<proteinExistence type="predicted"/>
<dbReference type="GO" id="GO:0004857">
    <property type="term" value="F:enzyme inhibitor activity"/>
    <property type="evidence" value="ECO:0007669"/>
    <property type="project" value="InterPro"/>
</dbReference>
<evidence type="ECO:0000256" key="3">
    <source>
        <dbReference type="SAM" id="SignalP"/>
    </source>
</evidence>
<evidence type="ECO:0000259" key="4">
    <source>
        <dbReference type="SMART" id="SM00856"/>
    </source>
</evidence>
<dbReference type="AlphaFoldDB" id="A0A835F471"/>
<reference evidence="5" key="1">
    <citation type="submission" date="2020-07" db="EMBL/GenBank/DDBJ databases">
        <title>Genome sequence and genetic diversity analysis of an under-domesticated orphan crop, white fonio (Digitaria exilis).</title>
        <authorList>
            <person name="Bennetzen J.L."/>
            <person name="Chen S."/>
            <person name="Ma X."/>
            <person name="Wang X."/>
            <person name="Yssel A.E.J."/>
            <person name="Chaluvadi S.R."/>
            <person name="Johnson M."/>
            <person name="Gangashetty P."/>
            <person name="Hamidou F."/>
            <person name="Sanogo M.D."/>
            <person name="Zwaenepoel A."/>
            <person name="Wallace J."/>
            <person name="Van De Peer Y."/>
            <person name="Van Deynze A."/>
        </authorList>
    </citation>
    <scope>NUCLEOTIDE SEQUENCE</scope>
    <source>
        <tissue evidence="5">Leaves</tissue>
    </source>
</reference>
<feature type="chain" id="PRO_5032858032" description="Pectinesterase inhibitor domain-containing protein" evidence="3">
    <location>
        <begin position="20"/>
        <end position="209"/>
    </location>
</feature>
<keyword evidence="1 3" id="KW-0732">Signal</keyword>
<dbReference type="SUPFAM" id="SSF101148">
    <property type="entry name" value="Plant invertase/pectin methylesterase inhibitor"/>
    <property type="match status" value="1"/>
</dbReference>
<evidence type="ECO:0000313" key="6">
    <source>
        <dbReference type="Proteomes" id="UP000636709"/>
    </source>
</evidence>
<feature type="domain" description="Pectinesterase inhibitor" evidence="4">
    <location>
        <begin position="44"/>
        <end position="188"/>
    </location>
</feature>
<dbReference type="InterPro" id="IPR006501">
    <property type="entry name" value="Pectinesterase_inhib_dom"/>
</dbReference>
<dbReference type="Gene3D" id="1.20.140.40">
    <property type="entry name" value="Invertase/pectin methylesterase inhibitor family protein"/>
    <property type="match status" value="1"/>
</dbReference>
<evidence type="ECO:0000256" key="1">
    <source>
        <dbReference type="ARBA" id="ARBA00022729"/>
    </source>
</evidence>
<gene>
    <name evidence="5" type="ORF">HU200_019031</name>
</gene>
<dbReference type="PANTHER" id="PTHR31080:SF250">
    <property type="entry name" value="OS05G0543000 PROTEIN"/>
    <property type="match status" value="1"/>
</dbReference>
<dbReference type="CDD" id="cd15800">
    <property type="entry name" value="PMEI-like_2"/>
    <property type="match status" value="1"/>
</dbReference>
<evidence type="ECO:0000313" key="5">
    <source>
        <dbReference type="EMBL" id="KAF8727425.1"/>
    </source>
</evidence>
<accession>A0A835F471</accession>
<dbReference type="Gramene" id="Dexi3A01G0017570.1">
    <property type="protein sequence ID" value="Dexi3A01G0017570.1:cds"/>
    <property type="gene ID" value="Dexi3A01G0017570"/>
</dbReference>
<dbReference type="OrthoDB" id="665001at2759"/>
<feature type="coiled-coil region" evidence="2">
    <location>
        <begin position="117"/>
        <end position="147"/>
    </location>
</feature>
<dbReference type="InterPro" id="IPR051955">
    <property type="entry name" value="PME_Inhibitor"/>
</dbReference>
<dbReference type="SMART" id="SM00856">
    <property type="entry name" value="PMEI"/>
    <property type="match status" value="1"/>
</dbReference>
<dbReference type="InterPro" id="IPR035513">
    <property type="entry name" value="Invertase/methylesterase_inhib"/>
</dbReference>
<sequence>MERFVIAFLLLGLLASAAAVEGRVVPSVFEDDQPSKRSGDRVLIGVDLFHQACGLVHFKTMCQSLTKLPGVTTPRQVLLASMRVAAAKAMEAKARVDEYAARTHVTGPMVSIVDGCRKGYEDVATSLEETRKRIEAQGTQLVDLNNQVSGALTHTDDCQNGFDDFEMASPFAAVQKNVFRLVDNVLNIAVEVQKAEAKQNPVGHGPHVH</sequence>
<keyword evidence="6" id="KW-1185">Reference proteome</keyword>
<dbReference type="Pfam" id="PF04043">
    <property type="entry name" value="PMEI"/>
    <property type="match status" value="1"/>
</dbReference>
<keyword evidence="2" id="KW-0175">Coiled coil</keyword>
<dbReference type="NCBIfam" id="TIGR01614">
    <property type="entry name" value="PME_inhib"/>
    <property type="match status" value="1"/>
</dbReference>
<evidence type="ECO:0000256" key="2">
    <source>
        <dbReference type="SAM" id="Coils"/>
    </source>
</evidence>
<dbReference type="Proteomes" id="UP000636709">
    <property type="component" value="Unassembled WGS sequence"/>
</dbReference>
<comment type="caution">
    <text evidence="5">The sequence shown here is derived from an EMBL/GenBank/DDBJ whole genome shotgun (WGS) entry which is preliminary data.</text>
</comment>
<organism evidence="5 6">
    <name type="scientific">Digitaria exilis</name>
    <dbReference type="NCBI Taxonomy" id="1010633"/>
    <lineage>
        <taxon>Eukaryota</taxon>
        <taxon>Viridiplantae</taxon>
        <taxon>Streptophyta</taxon>
        <taxon>Embryophyta</taxon>
        <taxon>Tracheophyta</taxon>
        <taxon>Spermatophyta</taxon>
        <taxon>Magnoliopsida</taxon>
        <taxon>Liliopsida</taxon>
        <taxon>Poales</taxon>
        <taxon>Poaceae</taxon>
        <taxon>PACMAD clade</taxon>
        <taxon>Panicoideae</taxon>
        <taxon>Panicodae</taxon>
        <taxon>Paniceae</taxon>
        <taxon>Anthephorinae</taxon>
        <taxon>Digitaria</taxon>
    </lineage>
</organism>
<dbReference type="EMBL" id="JACEFO010001644">
    <property type="protein sequence ID" value="KAF8727425.1"/>
    <property type="molecule type" value="Genomic_DNA"/>
</dbReference>
<protein>
    <recommendedName>
        <fullName evidence="4">Pectinesterase inhibitor domain-containing protein</fullName>
    </recommendedName>
</protein>
<dbReference type="PANTHER" id="PTHR31080">
    <property type="entry name" value="PECTINESTERASE INHIBITOR-LIKE"/>
    <property type="match status" value="1"/>
</dbReference>
<feature type="signal peptide" evidence="3">
    <location>
        <begin position="1"/>
        <end position="19"/>
    </location>
</feature>
<name>A0A835F471_9POAL</name>